<protein>
    <submittedName>
        <fullName evidence="2">Uncharacterized protein</fullName>
    </submittedName>
</protein>
<gene>
    <name evidence="2" type="ORF">MARLIPOL_09726</name>
</gene>
<name>R8AZY8_9GAMM</name>
<keyword evidence="1" id="KW-0472">Membrane</keyword>
<dbReference type="AlphaFoldDB" id="R8AZY8"/>
<dbReference type="EMBL" id="ASAD01000011">
    <property type="protein sequence ID" value="EON91893.1"/>
    <property type="molecule type" value="Genomic_DNA"/>
</dbReference>
<evidence type="ECO:0000313" key="2">
    <source>
        <dbReference type="EMBL" id="EON91893.1"/>
    </source>
</evidence>
<keyword evidence="1" id="KW-1133">Transmembrane helix</keyword>
<feature type="transmembrane region" description="Helical" evidence="1">
    <location>
        <begin position="21"/>
        <end position="41"/>
    </location>
</feature>
<keyword evidence="3" id="KW-1185">Reference proteome</keyword>
<evidence type="ECO:0000256" key="1">
    <source>
        <dbReference type="SAM" id="Phobius"/>
    </source>
</evidence>
<proteinExistence type="predicted"/>
<evidence type="ECO:0000313" key="3">
    <source>
        <dbReference type="Proteomes" id="UP000016540"/>
    </source>
</evidence>
<accession>R8AZY8</accession>
<organism evidence="2 3">
    <name type="scientific">Marinobacter lipolyticus SM19</name>
    <dbReference type="NCBI Taxonomy" id="1318628"/>
    <lineage>
        <taxon>Bacteria</taxon>
        <taxon>Pseudomonadati</taxon>
        <taxon>Pseudomonadota</taxon>
        <taxon>Gammaproteobacteria</taxon>
        <taxon>Pseudomonadales</taxon>
        <taxon>Marinobacteraceae</taxon>
        <taxon>Marinobacter</taxon>
    </lineage>
</organism>
<reference evidence="2 3" key="1">
    <citation type="journal article" date="2013" name="Genome Announc.">
        <title>Draft Genome Sequence of the Moderately Halophilic Bacterium Marinobacter lipolyticus Strain SM19.</title>
        <authorList>
            <person name="Papke R.T."/>
            <person name="de la Haba R.R."/>
            <person name="Infante-Dominguez C."/>
            <person name="Perez D."/>
            <person name="Sanchez-Porro C."/>
            <person name="Lapierre P."/>
            <person name="Ventosa A."/>
        </authorList>
    </citation>
    <scope>NUCLEOTIDE SEQUENCE [LARGE SCALE GENOMIC DNA]</scope>
    <source>
        <strain evidence="2 3">SM19</strain>
    </source>
</reference>
<dbReference type="HOGENOM" id="CLU_2917226_0_0_6"/>
<sequence length="61" mass="6669">MPISSRSTGRLVRRREAGDRPDGVIAFSAIGRGAVCALLVLRLNHMAMPVFGLFDLIMAER</sequence>
<dbReference type="STRING" id="1318628.MARLIPOL_09726"/>
<comment type="caution">
    <text evidence="2">The sequence shown here is derived from an EMBL/GenBank/DDBJ whole genome shotgun (WGS) entry which is preliminary data.</text>
</comment>
<keyword evidence="1" id="KW-0812">Transmembrane</keyword>
<dbReference type="Proteomes" id="UP000016540">
    <property type="component" value="Unassembled WGS sequence"/>
</dbReference>